<dbReference type="PANTHER" id="PTHR30562">
    <property type="entry name" value="UVRC/OXIDOREDUCTASE"/>
    <property type="match status" value="1"/>
</dbReference>
<dbReference type="NCBIfam" id="TIGR00194">
    <property type="entry name" value="uvrC"/>
    <property type="match status" value="1"/>
</dbReference>
<dbReference type="InterPro" id="IPR050066">
    <property type="entry name" value="UvrABC_protein_C"/>
</dbReference>
<reference evidence="10 11" key="1">
    <citation type="submission" date="2020-08" db="EMBL/GenBank/DDBJ databases">
        <title>Croceimicrobium hydrocarbonivorans gen. nov., sp. nov., a novel marine bacterium isolated from a bacterial consortium that degrades polyethylene terephthalate.</title>
        <authorList>
            <person name="Liu R."/>
        </authorList>
    </citation>
    <scope>NUCLEOTIDE SEQUENCE [LARGE SCALE GENOMIC DNA]</scope>
    <source>
        <strain evidence="10 11">A20-9</strain>
    </source>
</reference>
<dbReference type="Pfam" id="PF22920">
    <property type="entry name" value="UvrC_RNaseH"/>
    <property type="match status" value="1"/>
</dbReference>
<dbReference type="SMART" id="SM00465">
    <property type="entry name" value="GIYc"/>
    <property type="match status" value="1"/>
</dbReference>
<keyword evidence="3 7" id="KW-0228">DNA excision</keyword>
<accession>A0A7H0VJM5</accession>
<dbReference type="EMBL" id="CP060139">
    <property type="protein sequence ID" value="QNR25923.1"/>
    <property type="molecule type" value="Genomic_DNA"/>
</dbReference>
<evidence type="ECO:0000259" key="9">
    <source>
        <dbReference type="PROSITE" id="PS50165"/>
    </source>
</evidence>
<evidence type="ECO:0000313" key="10">
    <source>
        <dbReference type="EMBL" id="QNR25923.1"/>
    </source>
</evidence>
<dbReference type="GO" id="GO:0009380">
    <property type="term" value="C:excinuclease repair complex"/>
    <property type="evidence" value="ECO:0007669"/>
    <property type="project" value="InterPro"/>
</dbReference>
<dbReference type="PROSITE" id="PS50164">
    <property type="entry name" value="GIY_YIG"/>
    <property type="match status" value="1"/>
</dbReference>
<name>A0A7H0VJM5_9FLAO</name>
<evidence type="ECO:0000313" key="11">
    <source>
        <dbReference type="Proteomes" id="UP000516305"/>
    </source>
</evidence>
<dbReference type="Pfam" id="PF14520">
    <property type="entry name" value="HHH_5"/>
    <property type="match status" value="1"/>
</dbReference>
<dbReference type="Proteomes" id="UP000516305">
    <property type="component" value="Chromosome"/>
</dbReference>
<dbReference type="InterPro" id="IPR038476">
    <property type="entry name" value="UvrC_RNase_H_dom_sf"/>
</dbReference>
<evidence type="ECO:0000256" key="3">
    <source>
        <dbReference type="ARBA" id="ARBA00022769"/>
    </source>
</evidence>
<dbReference type="Gene3D" id="3.40.1440.10">
    <property type="entry name" value="GIY-YIG endonuclease"/>
    <property type="match status" value="1"/>
</dbReference>
<dbReference type="KEGG" id="chyd:H4K34_08780"/>
<dbReference type="InterPro" id="IPR001162">
    <property type="entry name" value="UvrC_RNase_H_dom"/>
</dbReference>
<evidence type="ECO:0000256" key="1">
    <source>
        <dbReference type="ARBA" id="ARBA00022490"/>
    </source>
</evidence>
<keyword evidence="11" id="KW-1185">Reference proteome</keyword>
<comment type="subcellular location">
    <subcellularLocation>
        <location evidence="7">Cytoplasm</location>
    </subcellularLocation>
</comment>
<dbReference type="InterPro" id="IPR035901">
    <property type="entry name" value="GIY-YIG_endonuc_sf"/>
</dbReference>
<keyword evidence="6 7" id="KW-0742">SOS response</keyword>
<evidence type="ECO:0000259" key="8">
    <source>
        <dbReference type="PROSITE" id="PS50164"/>
    </source>
</evidence>
<dbReference type="Gene3D" id="1.10.150.20">
    <property type="entry name" value="5' to 3' exonuclease, C-terminal subdomain"/>
    <property type="match status" value="1"/>
</dbReference>
<keyword evidence="1 7" id="KW-0963">Cytoplasm</keyword>
<proteinExistence type="inferred from homology"/>
<dbReference type="InterPro" id="IPR047296">
    <property type="entry name" value="GIY-YIG_UvrC_Cho"/>
</dbReference>
<dbReference type="PANTHER" id="PTHR30562:SF1">
    <property type="entry name" value="UVRABC SYSTEM PROTEIN C"/>
    <property type="match status" value="1"/>
</dbReference>
<evidence type="ECO:0000256" key="5">
    <source>
        <dbReference type="ARBA" id="ARBA00023204"/>
    </source>
</evidence>
<dbReference type="SUPFAM" id="SSF46600">
    <property type="entry name" value="C-terminal UvrC-binding domain of UvrB"/>
    <property type="match status" value="1"/>
</dbReference>
<evidence type="ECO:0000256" key="4">
    <source>
        <dbReference type="ARBA" id="ARBA00022881"/>
    </source>
</evidence>
<dbReference type="SUPFAM" id="SSF82771">
    <property type="entry name" value="GIY-YIG endonuclease"/>
    <property type="match status" value="1"/>
</dbReference>
<dbReference type="GO" id="GO:0005737">
    <property type="term" value="C:cytoplasm"/>
    <property type="evidence" value="ECO:0007669"/>
    <property type="project" value="UniProtKB-SubCell"/>
</dbReference>
<feature type="domain" description="GIY-YIG" evidence="8">
    <location>
        <begin position="15"/>
        <end position="93"/>
    </location>
</feature>
<comment type="subunit">
    <text evidence="7">Interacts with UvrB in an incision complex.</text>
</comment>
<keyword evidence="2 7" id="KW-0227">DNA damage</keyword>
<dbReference type="GO" id="GO:0006289">
    <property type="term" value="P:nucleotide-excision repair"/>
    <property type="evidence" value="ECO:0007669"/>
    <property type="project" value="UniProtKB-UniRule"/>
</dbReference>
<comment type="function">
    <text evidence="7">The UvrABC repair system catalyzes the recognition and processing of DNA lesions. UvrC both incises the 5' and 3' sides of the lesion. The N-terminal half is responsible for the 3' incision and the C-terminal half is responsible for the 5' incision.</text>
</comment>
<dbReference type="InterPro" id="IPR036876">
    <property type="entry name" value="UVR_dom_sf"/>
</dbReference>
<gene>
    <name evidence="7 10" type="primary">uvrC</name>
    <name evidence="10" type="ORF">H4K34_08780</name>
</gene>
<dbReference type="GO" id="GO:0009432">
    <property type="term" value="P:SOS response"/>
    <property type="evidence" value="ECO:0007669"/>
    <property type="project" value="UniProtKB-UniRule"/>
</dbReference>
<keyword evidence="4 7" id="KW-0267">Excision nuclease</keyword>
<dbReference type="SUPFAM" id="SSF47781">
    <property type="entry name" value="RuvA domain 2-like"/>
    <property type="match status" value="1"/>
</dbReference>
<keyword evidence="5 7" id="KW-0234">DNA repair</keyword>
<protein>
    <recommendedName>
        <fullName evidence="7">UvrABC system protein C</fullName>
        <shortName evidence="7">Protein UvrC</shortName>
    </recommendedName>
    <alternativeName>
        <fullName evidence="7">Excinuclease ABC subunit C</fullName>
    </alternativeName>
</protein>
<comment type="similarity">
    <text evidence="7">Belongs to the UvrC family.</text>
</comment>
<dbReference type="PROSITE" id="PS50165">
    <property type="entry name" value="UVRC"/>
    <property type="match status" value="1"/>
</dbReference>
<dbReference type="AlphaFoldDB" id="A0A7H0VJM5"/>
<dbReference type="FunFam" id="3.40.1440.10:FF:000001">
    <property type="entry name" value="UvrABC system protein C"/>
    <property type="match status" value="1"/>
</dbReference>
<dbReference type="Pfam" id="PF01541">
    <property type="entry name" value="GIY-YIG"/>
    <property type="match status" value="1"/>
</dbReference>
<dbReference type="InterPro" id="IPR010994">
    <property type="entry name" value="RuvA_2-like"/>
</dbReference>
<dbReference type="HAMAP" id="MF_00203">
    <property type="entry name" value="UvrC"/>
    <property type="match status" value="1"/>
</dbReference>
<organism evidence="10 11">
    <name type="scientific">Croceimicrobium hydrocarbonivorans</name>
    <dbReference type="NCBI Taxonomy" id="2761580"/>
    <lineage>
        <taxon>Bacteria</taxon>
        <taxon>Pseudomonadati</taxon>
        <taxon>Bacteroidota</taxon>
        <taxon>Flavobacteriia</taxon>
        <taxon>Flavobacteriales</taxon>
        <taxon>Owenweeksiaceae</taxon>
        <taxon>Croceimicrobium</taxon>
    </lineage>
</organism>
<dbReference type="InterPro" id="IPR000305">
    <property type="entry name" value="GIY-YIG_endonuc"/>
</dbReference>
<evidence type="ECO:0000256" key="7">
    <source>
        <dbReference type="HAMAP-Rule" id="MF_00203"/>
    </source>
</evidence>
<evidence type="ECO:0000256" key="6">
    <source>
        <dbReference type="ARBA" id="ARBA00023236"/>
    </source>
</evidence>
<dbReference type="Gene3D" id="3.30.420.340">
    <property type="entry name" value="UvrC, RNAse H endonuclease domain"/>
    <property type="match status" value="1"/>
</dbReference>
<sequence>MPEEKISNILKTLPNKPGIYQHLDKNGKILYIGKAKDLRKRVSSYFTKGHDSARIRVMVSKIADIQTIITETEFDALILENNLIKEYQPRYNINLKDDKTYPWICIKKEPFPRIFPTRNPVKDGSEYFGPYASVKVMKTVLGLIRQLYPLRTCKLNLSPEAIESGKYRVCLEYHIGNCKGPCEGLQSEEDYLKDVQSARELIKGHLTKVKQMLQEQMQIAATNLQFEEAQRLKEKFEIVDRYQAKSTVVNPGITNVDVFTVFSDAEFAYVNLLKIVDGAVLQSHTLELKKKLEESNSRILEMAIPELRQRFKSTAREIFVSHEVDLEIPEVKIHIPQRGDKRSLIELSLKNGRYFRLEKLKNIQIVDPDRHVKRLMKQMQQDLRMKVEPRHIECFDNSNIQGTNPVSACVVFKDGKPSKKDYRHFNIKTVEGPDDFASMYEAVFRRYRRLLDEDEPLPQLIVIDGGKGQLGSALNALEDLDLRGKIAILGIAKRLEELYFPGDKYPLYLDKRSETLKVIQRLRDEAHRFGITHHRNRRSKGTFKSELSEIKGIGDESVKLLLRKFKSVKNIREASRENLKEVIGSKRAGIIYNHYHSDTEGK</sequence>
<dbReference type="Pfam" id="PF08459">
    <property type="entry name" value="UvrC_RNaseH_dom"/>
    <property type="match status" value="1"/>
</dbReference>
<dbReference type="GO" id="GO:0003677">
    <property type="term" value="F:DNA binding"/>
    <property type="evidence" value="ECO:0007669"/>
    <property type="project" value="UniProtKB-UniRule"/>
</dbReference>
<feature type="domain" description="UvrC family homology region profile" evidence="9">
    <location>
        <begin position="287"/>
        <end position="477"/>
    </location>
</feature>
<dbReference type="RefSeq" id="WP_210760449.1">
    <property type="nucleotide sequence ID" value="NZ_CP060139.1"/>
</dbReference>
<dbReference type="CDD" id="cd10434">
    <property type="entry name" value="GIY-YIG_UvrC_Cho"/>
    <property type="match status" value="1"/>
</dbReference>
<evidence type="ECO:0000256" key="2">
    <source>
        <dbReference type="ARBA" id="ARBA00022763"/>
    </source>
</evidence>
<dbReference type="InterPro" id="IPR004791">
    <property type="entry name" value="UvrC"/>
</dbReference>
<dbReference type="GO" id="GO:0009381">
    <property type="term" value="F:excinuclease ABC activity"/>
    <property type="evidence" value="ECO:0007669"/>
    <property type="project" value="UniProtKB-UniRule"/>
</dbReference>